<dbReference type="EMBL" id="CAJPIZ010007511">
    <property type="protein sequence ID" value="CAG2110360.1"/>
    <property type="molecule type" value="Genomic_DNA"/>
</dbReference>
<feature type="domain" description="Carboxylesterase type B" evidence="7">
    <location>
        <begin position="11"/>
        <end position="275"/>
    </location>
</feature>
<dbReference type="GO" id="GO:0005615">
    <property type="term" value="C:extracellular space"/>
    <property type="evidence" value="ECO:0007669"/>
    <property type="project" value="TreeGrafter"/>
</dbReference>
<dbReference type="SUPFAM" id="SSF53474">
    <property type="entry name" value="alpha/beta-Hydrolases"/>
    <property type="match status" value="1"/>
</dbReference>
<dbReference type="OrthoDB" id="408631at2759"/>
<dbReference type="InterPro" id="IPR050654">
    <property type="entry name" value="AChE-related_enzymes"/>
</dbReference>
<feature type="region of interest" description="Disordered" evidence="6">
    <location>
        <begin position="440"/>
        <end position="459"/>
    </location>
</feature>
<dbReference type="Pfam" id="PF00135">
    <property type="entry name" value="COesterase"/>
    <property type="match status" value="2"/>
</dbReference>
<dbReference type="PANTHER" id="PTHR43918:SF4">
    <property type="entry name" value="CARBOXYLIC ESTER HYDROLASE"/>
    <property type="match status" value="1"/>
</dbReference>
<comment type="similarity">
    <text evidence="1 5">Belongs to the type-B carboxylesterase/lipase family.</text>
</comment>
<evidence type="ECO:0000256" key="1">
    <source>
        <dbReference type="ARBA" id="ARBA00005964"/>
    </source>
</evidence>
<keyword evidence="9" id="KW-1185">Reference proteome</keyword>
<dbReference type="InterPro" id="IPR029058">
    <property type="entry name" value="AB_hydrolase_fold"/>
</dbReference>
<proteinExistence type="inferred from homology"/>
<dbReference type="Proteomes" id="UP000759131">
    <property type="component" value="Unassembled WGS sequence"/>
</dbReference>
<dbReference type="InterPro" id="IPR002018">
    <property type="entry name" value="CarbesteraseB"/>
</dbReference>
<organism evidence="8">
    <name type="scientific">Medioppia subpectinata</name>
    <dbReference type="NCBI Taxonomy" id="1979941"/>
    <lineage>
        <taxon>Eukaryota</taxon>
        <taxon>Metazoa</taxon>
        <taxon>Ecdysozoa</taxon>
        <taxon>Arthropoda</taxon>
        <taxon>Chelicerata</taxon>
        <taxon>Arachnida</taxon>
        <taxon>Acari</taxon>
        <taxon>Acariformes</taxon>
        <taxon>Sarcoptiformes</taxon>
        <taxon>Oribatida</taxon>
        <taxon>Brachypylina</taxon>
        <taxon>Oppioidea</taxon>
        <taxon>Oppiidae</taxon>
        <taxon>Medioppia</taxon>
    </lineage>
</organism>
<dbReference type="Gene3D" id="3.40.50.1820">
    <property type="entry name" value="alpha/beta hydrolase"/>
    <property type="match status" value="2"/>
</dbReference>
<evidence type="ECO:0000259" key="7">
    <source>
        <dbReference type="Pfam" id="PF00135"/>
    </source>
</evidence>
<dbReference type="GO" id="GO:0006581">
    <property type="term" value="P:acetylcholine catabolic process"/>
    <property type="evidence" value="ECO:0007669"/>
    <property type="project" value="TreeGrafter"/>
</dbReference>
<evidence type="ECO:0000256" key="6">
    <source>
        <dbReference type="SAM" id="MobiDB-lite"/>
    </source>
</evidence>
<gene>
    <name evidence="8" type="ORF">OSB1V03_LOCUS10344</name>
</gene>
<keyword evidence="3 5" id="KW-0378">Hydrolase</keyword>
<dbReference type="AlphaFoldDB" id="A0A7R9Q3E2"/>
<evidence type="ECO:0000256" key="4">
    <source>
        <dbReference type="ARBA" id="ARBA00023180"/>
    </source>
</evidence>
<dbReference type="PROSITE" id="PS00122">
    <property type="entry name" value="CARBOXYLESTERASE_B_1"/>
    <property type="match status" value="1"/>
</dbReference>
<name>A0A7R9Q3E2_9ACAR</name>
<dbReference type="GO" id="GO:0003990">
    <property type="term" value="F:acetylcholinesterase activity"/>
    <property type="evidence" value="ECO:0007669"/>
    <property type="project" value="TreeGrafter"/>
</dbReference>
<evidence type="ECO:0000313" key="9">
    <source>
        <dbReference type="Proteomes" id="UP000759131"/>
    </source>
</evidence>
<dbReference type="InterPro" id="IPR019826">
    <property type="entry name" value="Carboxylesterase_B_AS"/>
</dbReference>
<evidence type="ECO:0000313" key="8">
    <source>
        <dbReference type="EMBL" id="CAD7629930.1"/>
    </source>
</evidence>
<dbReference type="GO" id="GO:0019695">
    <property type="term" value="P:choline metabolic process"/>
    <property type="evidence" value="ECO:0007669"/>
    <property type="project" value="TreeGrafter"/>
</dbReference>
<protein>
    <recommendedName>
        <fullName evidence="5">Carboxylic ester hydrolase</fullName>
        <ecNumber evidence="5">3.1.1.-</ecNumber>
    </recommendedName>
</protein>
<dbReference type="PANTHER" id="PTHR43918">
    <property type="entry name" value="ACETYLCHOLINESTERASE"/>
    <property type="match status" value="1"/>
</dbReference>
<dbReference type="EC" id="3.1.1.-" evidence="5"/>
<reference evidence="8" key="1">
    <citation type="submission" date="2020-11" db="EMBL/GenBank/DDBJ databases">
        <authorList>
            <person name="Tran Van P."/>
        </authorList>
    </citation>
    <scope>NUCLEOTIDE SEQUENCE</scope>
</reference>
<dbReference type="EMBL" id="OC862086">
    <property type="protein sequence ID" value="CAD7629930.1"/>
    <property type="molecule type" value="Genomic_DNA"/>
</dbReference>
<feature type="domain" description="Carboxylesterase type B" evidence="7">
    <location>
        <begin position="291"/>
        <end position="433"/>
    </location>
</feature>
<keyword evidence="2" id="KW-0719">Serine esterase</keyword>
<accession>A0A7R9Q3E2</accession>
<evidence type="ECO:0000256" key="3">
    <source>
        <dbReference type="ARBA" id="ARBA00022801"/>
    </source>
</evidence>
<dbReference type="GO" id="GO:0005886">
    <property type="term" value="C:plasma membrane"/>
    <property type="evidence" value="ECO:0007669"/>
    <property type="project" value="TreeGrafter"/>
</dbReference>
<evidence type="ECO:0000256" key="2">
    <source>
        <dbReference type="ARBA" id="ARBA00022487"/>
    </source>
</evidence>
<evidence type="ECO:0000256" key="5">
    <source>
        <dbReference type="RuleBase" id="RU361235"/>
    </source>
</evidence>
<keyword evidence="4" id="KW-0325">Glycoprotein</keyword>
<sequence length="459" mass="51256">MGEININHGVTTSGVVRGQTLHVLNKTVDQFLNIPFAEPPIKNLRFAKPIPLKTPIKGIIDGTKPGKTCIQSGRLASYKRLSEDCLVLNIWTPNAGNNNTNKSQLKPVMFTIYGNPGLDTGTIFVMQSNGSYLTAHGVVVVAANYRLGQLGFLYGDREDAPGNVGFYDQLLALKWVRENIHSFGGDRDRITIFGESAGSWSVSAHILSPLSKGLFKKAIMESGSVMFGKGMEPISKSEALVMAKNTAKHFNCSESEDWLQCLRGVDAKEFPKYRASISIPEFNAQLGFRNINAQKVTDFYLKSVNTTDETALRLAFYQFVSDMALNCPTYLFGQQFARNIATQTQNVYFYELTYGHRSTIESFGYDPDSMAINHGIDTTYVFGIPLDVPWSFSDSDYEFSRYAMRLWTDFAKYGKADNNWPKFLTNNTFIMKDLNPMNTSRANPLGKPRLSPRSLSKVS</sequence>